<proteinExistence type="predicted"/>
<dbReference type="AlphaFoldDB" id="A0A0E9TPT7"/>
<dbReference type="EMBL" id="GBXM01049539">
    <property type="protein sequence ID" value="JAH59038.1"/>
    <property type="molecule type" value="Transcribed_RNA"/>
</dbReference>
<organism evidence="1">
    <name type="scientific">Anguilla anguilla</name>
    <name type="common">European freshwater eel</name>
    <name type="synonym">Muraena anguilla</name>
    <dbReference type="NCBI Taxonomy" id="7936"/>
    <lineage>
        <taxon>Eukaryota</taxon>
        <taxon>Metazoa</taxon>
        <taxon>Chordata</taxon>
        <taxon>Craniata</taxon>
        <taxon>Vertebrata</taxon>
        <taxon>Euteleostomi</taxon>
        <taxon>Actinopterygii</taxon>
        <taxon>Neopterygii</taxon>
        <taxon>Teleostei</taxon>
        <taxon>Anguilliformes</taxon>
        <taxon>Anguillidae</taxon>
        <taxon>Anguilla</taxon>
    </lineage>
</organism>
<dbReference type="EMBL" id="GBXM01052976">
    <property type="protein sequence ID" value="JAH55601.1"/>
    <property type="molecule type" value="Transcribed_RNA"/>
</dbReference>
<sequence>MALLAWDKAACSPCSCAD</sequence>
<name>A0A0E9TPT7_ANGAN</name>
<accession>A0A0E9TPT7</accession>
<evidence type="ECO:0000313" key="1">
    <source>
        <dbReference type="EMBL" id="JAH55601.1"/>
    </source>
</evidence>
<reference evidence="1" key="2">
    <citation type="journal article" date="2015" name="Fish Shellfish Immunol.">
        <title>Early steps in the European eel (Anguilla anguilla)-Vibrio vulnificus interaction in the gills: Role of the RtxA13 toxin.</title>
        <authorList>
            <person name="Callol A."/>
            <person name="Pajuelo D."/>
            <person name="Ebbesson L."/>
            <person name="Teles M."/>
            <person name="MacKenzie S."/>
            <person name="Amaro C."/>
        </authorList>
    </citation>
    <scope>NUCLEOTIDE SEQUENCE</scope>
</reference>
<protein>
    <submittedName>
        <fullName evidence="1">Uncharacterized protein</fullName>
    </submittedName>
</protein>
<reference evidence="1" key="1">
    <citation type="submission" date="2014-11" db="EMBL/GenBank/DDBJ databases">
        <authorList>
            <person name="Amaro Gonzalez C."/>
        </authorList>
    </citation>
    <scope>NUCLEOTIDE SEQUENCE</scope>
</reference>